<dbReference type="EMBL" id="GEDV01001057">
    <property type="protein sequence ID" value="JAP87500.1"/>
    <property type="molecule type" value="Transcribed_RNA"/>
</dbReference>
<feature type="region of interest" description="Disordered" evidence="1">
    <location>
        <begin position="26"/>
        <end position="95"/>
    </location>
</feature>
<organism evidence="2">
    <name type="scientific">Rhipicephalus appendiculatus</name>
    <name type="common">Brown ear tick</name>
    <dbReference type="NCBI Taxonomy" id="34631"/>
    <lineage>
        <taxon>Eukaryota</taxon>
        <taxon>Metazoa</taxon>
        <taxon>Ecdysozoa</taxon>
        <taxon>Arthropoda</taxon>
        <taxon>Chelicerata</taxon>
        <taxon>Arachnida</taxon>
        <taxon>Acari</taxon>
        <taxon>Parasitiformes</taxon>
        <taxon>Ixodida</taxon>
        <taxon>Ixodoidea</taxon>
        <taxon>Ixodidae</taxon>
        <taxon>Rhipicephalinae</taxon>
        <taxon>Rhipicephalus</taxon>
        <taxon>Rhipicephalus</taxon>
    </lineage>
</organism>
<proteinExistence type="predicted"/>
<evidence type="ECO:0000313" key="2">
    <source>
        <dbReference type="EMBL" id="JAP87500.1"/>
    </source>
</evidence>
<feature type="compositionally biased region" description="Basic and acidic residues" evidence="1">
    <location>
        <begin position="475"/>
        <end position="487"/>
    </location>
</feature>
<protein>
    <submittedName>
        <fullName evidence="2">Uncharacterized protein</fullName>
    </submittedName>
</protein>
<reference evidence="2" key="1">
    <citation type="journal article" date="2016" name="Ticks Tick Borne Dis.">
        <title>De novo assembly and annotation of the salivary gland transcriptome of Rhipicephalus appendiculatus male and female ticks during blood feeding.</title>
        <authorList>
            <person name="de Castro M.H."/>
            <person name="de Klerk D."/>
            <person name="Pienaar R."/>
            <person name="Latif A.A."/>
            <person name="Rees D.J."/>
            <person name="Mans B.J."/>
        </authorList>
    </citation>
    <scope>NUCLEOTIDE SEQUENCE</scope>
    <source>
        <tissue evidence="2">Salivary glands</tissue>
    </source>
</reference>
<feature type="compositionally biased region" description="Polar residues" evidence="1">
    <location>
        <begin position="334"/>
        <end position="343"/>
    </location>
</feature>
<name>A0A131Z9L4_RHIAP</name>
<feature type="compositionally biased region" description="Basic and acidic residues" evidence="1">
    <location>
        <begin position="446"/>
        <end position="468"/>
    </location>
</feature>
<feature type="compositionally biased region" description="Polar residues" evidence="1">
    <location>
        <begin position="61"/>
        <end position="85"/>
    </location>
</feature>
<evidence type="ECO:0000256" key="1">
    <source>
        <dbReference type="SAM" id="MobiDB-lite"/>
    </source>
</evidence>
<feature type="compositionally biased region" description="Polar residues" evidence="1">
    <location>
        <begin position="34"/>
        <end position="45"/>
    </location>
</feature>
<feature type="region of interest" description="Disordered" evidence="1">
    <location>
        <begin position="396"/>
        <end position="496"/>
    </location>
</feature>
<dbReference type="AlphaFoldDB" id="A0A131Z9L4"/>
<accession>A0A131Z9L4</accession>
<sequence length="567" mass="61833">LQELRSVRCRVAAATPGSNLARRRVRRKRVPTIMPSSASSKTQIVSSELSTDDSTDDRGISHQSLSPVSSTTDDLGLSPVSSTTEECGLSPVSCTEGETSDIHYINVQGLDVSSEVHNSEFLALRSDVHADFYNRAPSADMTLCPNSYLQRSTYPDIPRKASVPPGTGILPMNAFLASGDNSNPWCCLELGPLTNAISTGAEDKKTTGDVETMHYELQSSKDNSSLRLDPTECQNTLHASINDTHFSSASGNYAMRDNDVAASLGISGSARSSANSEPCLSTRPEVNTFVQQPLLFTTYGDISHVKIANDDKKHSGAVMLPVTSATRTQESETSHANPTSWTSYVPLPERSTTENFMSPYIAAVWEEHALVRVRVGTGDVRVYDLRQELDLANLHQRKHVNNAGKHASAPESSKRKTRQSSQPEQNKRSKSSRATRSMTELPIVETDSKKCSDAPEVQDVHSNHEMRTLSKSASVKKETTCSHHIDDNDGSSATDTARQDFSYPHAADRETCDETMTTNDVTSKEIPAVRVCTLELCDDFCAGASDKDPRMLSGLIANERLEVKDSE</sequence>
<feature type="non-terminal residue" evidence="2">
    <location>
        <position position="1"/>
    </location>
</feature>
<feature type="region of interest" description="Disordered" evidence="1">
    <location>
        <begin position="324"/>
        <end position="345"/>
    </location>
</feature>